<dbReference type="Pfam" id="PF12773">
    <property type="entry name" value="DZR"/>
    <property type="match status" value="1"/>
</dbReference>
<feature type="compositionally biased region" description="Pro residues" evidence="1">
    <location>
        <begin position="310"/>
        <end position="323"/>
    </location>
</feature>
<dbReference type="OrthoDB" id="142764at2"/>
<dbReference type="Gene3D" id="2.60.200.20">
    <property type="match status" value="1"/>
</dbReference>
<organism evidence="3 4">
    <name type="scientific">Thermosporothrix hazakensis</name>
    <dbReference type="NCBI Taxonomy" id="644383"/>
    <lineage>
        <taxon>Bacteria</taxon>
        <taxon>Bacillati</taxon>
        <taxon>Chloroflexota</taxon>
        <taxon>Ktedonobacteria</taxon>
        <taxon>Ktedonobacterales</taxon>
        <taxon>Thermosporotrichaceae</taxon>
        <taxon>Thermosporothrix</taxon>
    </lineage>
</organism>
<dbReference type="InterPro" id="IPR000253">
    <property type="entry name" value="FHA_dom"/>
</dbReference>
<dbReference type="InterPro" id="IPR008984">
    <property type="entry name" value="SMAD_FHA_dom_sf"/>
</dbReference>
<gene>
    <name evidence="3" type="ORF">EI42_06035</name>
</gene>
<evidence type="ECO:0000313" key="4">
    <source>
        <dbReference type="Proteomes" id="UP000248806"/>
    </source>
</evidence>
<dbReference type="CDD" id="cd00060">
    <property type="entry name" value="FHA"/>
    <property type="match status" value="1"/>
</dbReference>
<dbReference type="SUPFAM" id="SSF49879">
    <property type="entry name" value="SMAD/FHA domain"/>
    <property type="match status" value="1"/>
</dbReference>
<sequence length="557" mass="60399">MDARFYQSEEIDIERLANDLVSAYRAQGYQAQQIGNNDQMLVQLKRGGDFEALVGMQAALSLTLQRTSGGVLAMIGQQRWVDKAAVGAVGILAMPVLWPLALTAGVGALRQASLGNQVLNMVDGLVRQQRPGIIPGPVPQFLLPQVQQQWTSPQQQQQTPYYIPAPRIDVPPEQQPQSWPAPMPVAGGPLRCQHCNTPYEKGDTFCSGCGRSLTPPKLYCPRCNTELKQGAAFCPKCGASTFDTVAKQAASQTPLPPPSAPSPRVTYTPPEEPAYTPPTYRPPETPVYTPPPAPSQPPVYRPIVESTIVPPTPPERPPEPQYVPPKTQNPAVQPQPKITYVPGGEKKEPQQAPQQPEVPYYVPKNQQAPAAASQPTVSYVPGSGQKDTTSAPEQKKEEVYYTPPPHLQQQIEQARQDQKNKPRIVEPAQKPAPPKQPLKARPAASEGSSANTVWGKLTFSDGSEVQLQGERAVVGRYDHDLGGIRPEVDLGLKDGADTVSRIHAAIEHIGSTYTVTDLNSTNSTKLNGTKLEPDKATPIKDGDTISFGKVTCTFKRA</sequence>
<feature type="compositionally biased region" description="Pro residues" evidence="1">
    <location>
        <begin position="270"/>
        <end position="300"/>
    </location>
</feature>
<evidence type="ECO:0000313" key="3">
    <source>
        <dbReference type="EMBL" id="PZW19526.1"/>
    </source>
</evidence>
<dbReference type="AlphaFoldDB" id="A0A326TVM2"/>
<name>A0A326TVM2_THEHA</name>
<evidence type="ECO:0000259" key="2">
    <source>
        <dbReference type="PROSITE" id="PS50006"/>
    </source>
</evidence>
<feature type="domain" description="FHA" evidence="2">
    <location>
        <begin position="472"/>
        <end position="531"/>
    </location>
</feature>
<feature type="region of interest" description="Disordered" evidence="1">
    <location>
        <begin position="248"/>
        <end position="450"/>
    </location>
</feature>
<dbReference type="EMBL" id="QKUF01000045">
    <property type="protein sequence ID" value="PZW19526.1"/>
    <property type="molecule type" value="Genomic_DNA"/>
</dbReference>
<dbReference type="RefSeq" id="WP_111326251.1">
    <property type="nucleotide sequence ID" value="NZ_BIFX01000001.1"/>
</dbReference>
<dbReference type="SMART" id="SM00240">
    <property type="entry name" value="FHA"/>
    <property type="match status" value="1"/>
</dbReference>
<evidence type="ECO:0000256" key="1">
    <source>
        <dbReference type="SAM" id="MobiDB-lite"/>
    </source>
</evidence>
<dbReference type="PANTHER" id="PTHR23308">
    <property type="entry name" value="NUCLEAR INHIBITOR OF PROTEIN PHOSPHATASE-1"/>
    <property type="match status" value="1"/>
</dbReference>
<dbReference type="Proteomes" id="UP000248806">
    <property type="component" value="Unassembled WGS sequence"/>
</dbReference>
<accession>A0A326TVM2</accession>
<feature type="compositionally biased region" description="Polar residues" evidence="1">
    <location>
        <begin position="365"/>
        <end position="377"/>
    </location>
</feature>
<proteinExistence type="predicted"/>
<feature type="compositionally biased region" description="Low complexity" evidence="1">
    <location>
        <begin position="350"/>
        <end position="364"/>
    </location>
</feature>
<dbReference type="InterPro" id="IPR025874">
    <property type="entry name" value="DZR"/>
</dbReference>
<feature type="compositionally biased region" description="Basic and acidic residues" evidence="1">
    <location>
        <begin position="414"/>
        <end position="424"/>
    </location>
</feature>
<keyword evidence="4" id="KW-1185">Reference proteome</keyword>
<reference evidence="3 4" key="1">
    <citation type="submission" date="2018-06" db="EMBL/GenBank/DDBJ databases">
        <title>Genomic Encyclopedia of Archaeal and Bacterial Type Strains, Phase II (KMG-II): from individual species to whole genera.</title>
        <authorList>
            <person name="Goeker M."/>
        </authorList>
    </citation>
    <scope>NUCLEOTIDE SEQUENCE [LARGE SCALE GENOMIC DNA]</scope>
    <source>
        <strain evidence="3 4">ATCC BAA-1881</strain>
    </source>
</reference>
<dbReference type="InterPro" id="IPR050923">
    <property type="entry name" value="Cell_Proc_Reg/RNA_Proc"/>
</dbReference>
<dbReference type="PROSITE" id="PS50006">
    <property type="entry name" value="FHA_DOMAIN"/>
    <property type="match status" value="1"/>
</dbReference>
<dbReference type="Pfam" id="PF00498">
    <property type="entry name" value="FHA"/>
    <property type="match status" value="1"/>
</dbReference>
<comment type="caution">
    <text evidence="3">The sequence shown here is derived from an EMBL/GenBank/DDBJ whole genome shotgun (WGS) entry which is preliminary data.</text>
</comment>
<protein>
    <submittedName>
        <fullName evidence="3">PSer/pThr/pTyr-binding forkhead associated (FHA) protein</fullName>
    </submittedName>
</protein>